<dbReference type="InterPro" id="IPR040496">
    <property type="entry name" value="MID_pPIWI_RE"/>
</dbReference>
<evidence type="ECO:0000256" key="1">
    <source>
        <dbReference type="SAM" id="MobiDB-lite"/>
    </source>
</evidence>
<feature type="domain" description="pPIWI-RE RNaseH" evidence="2">
    <location>
        <begin position="603"/>
        <end position="894"/>
    </location>
</feature>
<dbReference type="Pfam" id="PF13032">
    <property type="entry name" value="RNaseH_pPIWI_RE"/>
    <property type="match status" value="1"/>
</dbReference>
<proteinExistence type="predicted"/>
<dbReference type="Pfam" id="PF13111">
    <property type="entry name" value="pPIWI_RE_X"/>
    <property type="match status" value="1"/>
</dbReference>
<dbReference type="Proteomes" id="UP001432014">
    <property type="component" value="Chromosome"/>
</dbReference>
<dbReference type="EMBL" id="CP108482">
    <property type="protein sequence ID" value="WUS56234.1"/>
    <property type="molecule type" value="Genomic_DNA"/>
</dbReference>
<evidence type="ECO:0000259" key="2">
    <source>
        <dbReference type="Pfam" id="PF13032"/>
    </source>
</evidence>
<evidence type="ECO:0000313" key="6">
    <source>
        <dbReference type="Proteomes" id="UP001432014"/>
    </source>
</evidence>
<evidence type="ECO:0000259" key="3">
    <source>
        <dbReference type="Pfam" id="PF13111"/>
    </source>
</evidence>
<evidence type="ECO:0000259" key="4">
    <source>
        <dbReference type="Pfam" id="PF18157"/>
    </source>
</evidence>
<dbReference type="RefSeq" id="WP_329499150.1">
    <property type="nucleotide sequence ID" value="NZ_CP108460.1"/>
</dbReference>
<feature type="domain" description="pPIWI-RE module N-terminal" evidence="3">
    <location>
        <begin position="9"/>
        <end position="416"/>
    </location>
</feature>
<sequence length="920" mass="101766">MYPLIHHTAYEPDPDHGPWFEQFRVMHFPEAWRTEFLDLYHRRWRRREQPQGLPIRRLNALLRATAPGVLATGRGAGSSSEVPWFYATEDQPAELIAPLLASWVMTLPPRTDKDPARAAEHEASLDRALALIDDVTPGWLHESVNLTAAGISAGGTAEPDRQLYHLLPERIGALLAARPLLMDGVELRFRQVTRDQGVELVSWPPRTYTKYKRTWYYSALVTVTVQTVPFTDRFRVHVSYGVRRWATGSPVRLQNGSGATVLLDAPMPWSEDSEPRHRLAVNSISLDRTLGAPVWSRQSLVDLLPELDIQHVYPKPAELTAAAADWLAGRGGVAAGILHDTDFGKHGVGAGLMPLERMLLDRWVEEGLRPFLRRVPALERVHRRSNPRLLATSHTKDPEKLAERARLRVEARRAAVRAVLDGRPLSLDVVWQTEETRDVLVAALRQWLDLPSAVPTMDGTYEWHADGLSVVLRARPLESLGSALRVVRETGLSRDQSVATAVRERAARMTAGLGTHREAVGIAFVEILGRDRFPAADTDPKSALRLGCAGAGRVSQFIVVPEDADGPLPERAGSAVADGMRQLGAMVPPEQKLDEALTDDMQYLALWHVRHQAGRSTRRAGRHLVALRIRPRDPVHPVQGWDEAEKSWVPYAQLLLTIAASGAAPAHQEEPDHAGTTAAEARHETERQIRSLLYQVRDRPTLLLANSGNLRKVWPGLSNGQLVKDSLVFHGEQPARLSLFGADLRVVLLRDTNSRGETAEWYAPGAQEDDTPGVSIGLWAPQSAGPDNRVFTSTVGKPPTAGTVRTDLRKLVPTTRWPHAPAATAWNPQALELIVLGCLSEQALEQTRRTDWPVDRPALLAAAVHQLRLHDEYHPLSRPLPLHLAKLAEQYLLPLSAEATPTAEAATSDDVEASSPSVEQ</sequence>
<accession>A0ABZ1W643</accession>
<evidence type="ECO:0000313" key="5">
    <source>
        <dbReference type="EMBL" id="WUS56234.1"/>
    </source>
</evidence>
<feature type="region of interest" description="Disordered" evidence="1">
    <location>
        <begin position="900"/>
        <end position="920"/>
    </location>
</feature>
<organism evidence="5 6">
    <name type="scientific">Kitasatospora herbaricolor</name>
    <dbReference type="NCBI Taxonomy" id="68217"/>
    <lineage>
        <taxon>Bacteria</taxon>
        <taxon>Bacillati</taxon>
        <taxon>Actinomycetota</taxon>
        <taxon>Actinomycetes</taxon>
        <taxon>Kitasatosporales</taxon>
        <taxon>Streptomycetaceae</taxon>
        <taxon>Kitasatospora</taxon>
    </lineage>
</organism>
<dbReference type="Pfam" id="PF18157">
    <property type="entry name" value="MID_pPIWI_RE"/>
    <property type="match status" value="1"/>
</dbReference>
<dbReference type="InterPro" id="IPR024996">
    <property type="entry name" value="RNaseH_pPIWI_RE"/>
</dbReference>
<dbReference type="InterPro" id="IPR025085">
    <property type="entry name" value="pPIWI_RE_X"/>
</dbReference>
<gene>
    <name evidence="5" type="ORF">OG469_12250</name>
</gene>
<keyword evidence="6" id="KW-1185">Reference proteome</keyword>
<feature type="domain" description="Prokaryotic pPIWI-RE MID" evidence="4">
    <location>
        <begin position="462"/>
        <end position="590"/>
    </location>
</feature>
<protein>
    <submittedName>
        <fullName evidence="5">DUF3962 domain-containing protein</fullName>
    </submittedName>
</protein>
<name>A0ABZ1W643_9ACTN</name>
<reference evidence="5 6" key="1">
    <citation type="submission" date="2022-10" db="EMBL/GenBank/DDBJ databases">
        <title>The complete genomes of actinobacterial strains from the NBC collection.</title>
        <authorList>
            <person name="Joergensen T.S."/>
            <person name="Alvarez Arevalo M."/>
            <person name="Sterndorff E.B."/>
            <person name="Faurdal D."/>
            <person name="Vuksanovic O."/>
            <person name="Mourched A.-S."/>
            <person name="Charusanti P."/>
            <person name="Shaw S."/>
            <person name="Blin K."/>
            <person name="Weber T."/>
        </authorList>
    </citation>
    <scope>NUCLEOTIDE SEQUENCE [LARGE SCALE GENOMIC DNA]</scope>
    <source>
        <strain evidence="5 6">NBC_01247</strain>
    </source>
</reference>